<accession>A0A4Y8LPB9</accession>
<keyword evidence="1" id="KW-0472">Membrane</keyword>
<dbReference type="RefSeq" id="WP_134378536.1">
    <property type="nucleotide sequence ID" value="NZ_SORX01000001.1"/>
</dbReference>
<dbReference type="InterPro" id="IPR021354">
    <property type="entry name" value="DUF2975"/>
</dbReference>
<keyword evidence="3" id="KW-1185">Reference proteome</keyword>
<feature type="transmembrane region" description="Helical" evidence="1">
    <location>
        <begin position="7"/>
        <end position="33"/>
    </location>
</feature>
<gene>
    <name evidence="2" type="ORF">E2626_00505</name>
</gene>
<comment type="caution">
    <text evidence="2">The sequence shown here is derived from an EMBL/GenBank/DDBJ whole genome shotgun (WGS) entry which is preliminary data.</text>
</comment>
<keyword evidence="1" id="KW-1133">Transmembrane helix</keyword>
<reference evidence="2 3" key="1">
    <citation type="submission" date="2019-03" db="EMBL/GenBank/DDBJ databases">
        <authorList>
            <person name="Yang Y."/>
        </authorList>
    </citation>
    <scope>NUCLEOTIDE SEQUENCE [LARGE SCALE GENOMIC DNA]</scope>
    <source>
        <strain evidence="2 3">ASL-1</strain>
    </source>
</reference>
<dbReference type="EMBL" id="SORX01000001">
    <property type="protein sequence ID" value="TFE03841.1"/>
    <property type="molecule type" value="Genomic_DNA"/>
</dbReference>
<dbReference type="Pfam" id="PF11188">
    <property type="entry name" value="DUF2975"/>
    <property type="match status" value="1"/>
</dbReference>
<evidence type="ECO:0000313" key="3">
    <source>
        <dbReference type="Proteomes" id="UP000297776"/>
    </source>
</evidence>
<keyword evidence="1" id="KW-0812">Transmembrane</keyword>
<organism evidence="2 3">
    <name type="scientific">Jeotgalibacillus salarius</name>
    <dbReference type="NCBI Taxonomy" id="546023"/>
    <lineage>
        <taxon>Bacteria</taxon>
        <taxon>Bacillati</taxon>
        <taxon>Bacillota</taxon>
        <taxon>Bacilli</taxon>
        <taxon>Bacillales</taxon>
        <taxon>Caryophanaceae</taxon>
        <taxon>Jeotgalibacillus</taxon>
    </lineage>
</organism>
<proteinExistence type="predicted"/>
<name>A0A4Y8LPB9_9BACL</name>
<dbReference type="AlphaFoldDB" id="A0A4Y8LPB9"/>
<evidence type="ECO:0000313" key="2">
    <source>
        <dbReference type="EMBL" id="TFE03841.1"/>
    </source>
</evidence>
<feature type="transmembrane region" description="Helical" evidence="1">
    <location>
        <begin position="45"/>
        <end position="65"/>
    </location>
</feature>
<dbReference type="Proteomes" id="UP000297776">
    <property type="component" value="Unassembled WGS sequence"/>
</dbReference>
<evidence type="ECO:0000256" key="1">
    <source>
        <dbReference type="SAM" id="Phobius"/>
    </source>
</evidence>
<dbReference type="OrthoDB" id="1100174at2"/>
<protein>
    <submittedName>
        <fullName evidence="2">DUF2975 domain-containing protein</fullName>
    </submittedName>
</protein>
<sequence>MKKGSTLLLKLTLFVLAIPILIVCVYAFPVLVFDVIDQALAGETLAIVLLGFILIMYAAAIPYFLSLYQAFKLLLNIDKNRAFSAQSVISLKLIKKNAVLISLLFSMALPFIVVVARSDDTPGFILIGIIIVGASLVIGVFAAILEKLLWEAIELKRENELTI</sequence>
<feature type="transmembrane region" description="Helical" evidence="1">
    <location>
        <begin position="124"/>
        <end position="145"/>
    </location>
</feature>
<feature type="transmembrane region" description="Helical" evidence="1">
    <location>
        <begin position="98"/>
        <end position="118"/>
    </location>
</feature>